<name>A0A8S5T2W3_9CAUD</name>
<evidence type="ECO:0000313" key="1">
    <source>
        <dbReference type="EMBL" id="DAF57311.1"/>
    </source>
</evidence>
<protein>
    <submittedName>
        <fullName evidence="1">Uncharacterized protein</fullName>
    </submittedName>
</protein>
<sequence length="86" mass="9834">MNRVEVIQVFEDAIKNNDKFIGLMLEKEGAGPEISIVPNQNFIRKKRYLLKAYDNDMKNNRDRGLKITHAWPINSEDVYGVLPSGG</sequence>
<organism evidence="1">
    <name type="scientific">Podoviridae sp. ctuch15</name>
    <dbReference type="NCBI Taxonomy" id="2827752"/>
    <lineage>
        <taxon>Viruses</taxon>
        <taxon>Duplodnaviria</taxon>
        <taxon>Heunggongvirae</taxon>
        <taxon>Uroviricota</taxon>
        <taxon>Caudoviricetes</taxon>
    </lineage>
</organism>
<dbReference type="EMBL" id="BK032731">
    <property type="protein sequence ID" value="DAF57311.1"/>
    <property type="molecule type" value="Genomic_DNA"/>
</dbReference>
<reference evidence="1" key="1">
    <citation type="journal article" date="2021" name="Proc. Natl. Acad. Sci. U.S.A.">
        <title>A Catalog of Tens of Thousands of Viruses from Human Metagenomes Reveals Hidden Associations with Chronic Diseases.</title>
        <authorList>
            <person name="Tisza M.J."/>
            <person name="Buck C.B."/>
        </authorList>
    </citation>
    <scope>NUCLEOTIDE SEQUENCE</scope>
    <source>
        <strain evidence="1">Ctuch15</strain>
    </source>
</reference>
<accession>A0A8S5T2W3</accession>
<proteinExistence type="predicted"/>